<evidence type="ECO:0000313" key="6">
    <source>
        <dbReference type="Proteomes" id="UP000220251"/>
    </source>
</evidence>
<keyword evidence="6" id="KW-1185">Reference proteome</keyword>
<evidence type="ECO:0000259" key="4">
    <source>
        <dbReference type="Pfam" id="PF01420"/>
    </source>
</evidence>
<evidence type="ECO:0000256" key="2">
    <source>
        <dbReference type="ARBA" id="ARBA00022747"/>
    </source>
</evidence>
<sequence>MNEKWITKNLHELLEVQNGYAFSSKNFNILKGIPLIRIRDLKNGYHTETQYIGEYDRKYLVKKDDLLIGMDGEFGCYKWLGDDALLNQRVCKLHSFSREIYPNFLLYGLNSYLKKIEERTGYTTVKHLSSRQIHGIQFSFPSFEEQKRIVSILDESFEAIDIAKANTERNLQNARALFESYLNDIFSQKGEGWHETTLGKIGVIQTGSTPKTSDKNNYGNYIPFIKPANFNKDGTLNYADYGLSMDGLALARLIKAGSVLMVCIGTIGKCGYCDRDVTTNQQINSFTPDDGIDYKFIYFQLLTRKFQHQVWLKSGQTTLPIINKSKWSNLRVSLPSQLHNQRQIVKNLEKMSQETLKLEAIYQKKLSALEEIKKSLLHQAFNGEL</sequence>
<keyword evidence="2" id="KW-0680">Restriction system</keyword>
<keyword evidence="3" id="KW-0238">DNA-binding</keyword>
<gene>
    <name evidence="5" type="ORF">ELAC_1864</name>
</gene>
<dbReference type="EMBL" id="CWGJ01000026">
    <property type="protein sequence ID" value="CRX39189.1"/>
    <property type="molecule type" value="Genomic_DNA"/>
</dbReference>
<dbReference type="Gene3D" id="3.90.220.20">
    <property type="entry name" value="DNA methylase specificity domains"/>
    <property type="match status" value="2"/>
</dbReference>
<dbReference type="CDD" id="cd17257">
    <property type="entry name" value="RMtype1_S_EcoBI-TRD1-CR1_like"/>
    <property type="match status" value="1"/>
</dbReference>
<dbReference type="RefSeq" id="WP_098039055.1">
    <property type="nucleotide sequence ID" value="NZ_CWGJ01000026.1"/>
</dbReference>
<dbReference type="CDD" id="cd17293">
    <property type="entry name" value="RMtype1_S_Ppo21ORF8840P_TRD1-CR1_like"/>
    <property type="match status" value="1"/>
</dbReference>
<feature type="domain" description="Type I restriction modification DNA specificity" evidence="4">
    <location>
        <begin position="2"/>
        <end position="165"/>
    </location>
</feature>
<evidence type="ECO:0000256" key="1">
    <source>
        <dbReference type="ARBA" id="ARBA00010923"/>
    </source>
</evidence>
<organism evidence="5 6">
    <name type="scientific">Estrella lausannensis</name>
    <dbReference type="NCBI Taxonomy" id="483423"/>
    <lineage>
        <taxon>Bacteria</taxon>
        <taxon>Pseudomonadati</taxon>
        <taxon>Chlamydiota</taxon>
        <taxon>Chlamydiia</taxon>
        <taxon>Parachlamydiales</taxon>
        <taxon>Candidatus Criblamydiaceae</taxon>
        <taxon>Estrella</taxon>
    </lineage>
</organism>
<comment type="similarity">
    <text evidence="1">Belongs to the type-I restriction system S methylase family.</text>
</comment>
<dbReference type="InterPro" id="IPR044946">
    <property type="entry name" value="Restrct_endonuc_typeI_TRD_sf"/>
</dbReference>
<accession>A0A0H5DTK3</accession>
<dbReference type="SUPFAM" id="SSF116734">
    <property type="entry name" value="DNA methylase specificity domain"/>
    <property type="match status" value="2"/>
</dbReference>
<dbReference type="PANTHER" id="PTHR30408:SF12">
    <property type="entry name" value="TYPE I RESTRICTION ENZYME MJAVIII SPECIFICITY SUBUNIT"/>
    <property type="match status" value="1"/>
</dbReference>
<dbReference type="Pfam" id="PF01420">
    <property type="entry name" value="Methylase_S"/>
    <property type="match status" value="2"/>
</dbReference>
<protein>
    <submittedName>
        <fullName evidence="5">Type I restriction-modification system, S subunit</fullName>
    </submittedName>
</protein>
<reference evidence="6" key="1">
    <citation type="submission" date="2015-06" db="EMBL/GenBank/DDBJ databases">
        <authorList>
            <person name="Bertelli C."/>
        </authorList>
    </citation>
    <scope>NUCLEOTIDE SEQUENCE [LARGE SCALE GENOMIC DNA]</scope>
    <source>
        <strain evidence="6">CRIB-30</strain>
    </source>
</reference>
<name>A0A0H5DTK3_9BACT</name>
<dbReference type="OrthoDB" id="9816225at2"/>
<feature type="domain" description="Type I restriction modification DNA specificity" evidence="4">
    <location>
        <begin position="191"/>
        <end position="360"/>
    </location>
</feature>
<dbReference type="GO" id="GO:0003677">
    <property type="term" value="F:DNA binding"/>
    <property type="evidence" value="ECO:0007669"/>
    <property type="project" value="UniProtKB-KW"/>
</dbReference>
<dbReference type="InterPro" id="IPR000055">
    <property type="entry name" value="Restrct_endonuc_typeI_TRD"/>
</dbReference>
<dbReference type="Proteomes" id="UP000220251">
    <property type="component" value="Unassembled WGS sequence"/>
</dbReference>
<dbReference type="GO" id="GO:0009307">
    <property type="term" value="P:DNA restriction-modification system"/>
    <property type="evidence" value="ECO:0007669"/>
    <property type="project" value="UniProtKB-KW"/>
</dbReference>
<proteinExistence type="inferred from homology"/>
<dbReference type="AlphaFoldDB" id="A0A0H5DTK3"/>
<evidence type="ECO:0000313" key="5">
    <source>
        <dbReference type="EMBL" id="CRX39189.1"/>
    </source>
</evidence>
<dbReference type="InterPro" id="IPR052021">
    <property type="entry name" value="Type-I_RS_S_subunit"/>
</dbReference>
<dbReference type="PANTHER" id="PTHR30408">
    <property type="entry name" value="TYPE-1 RESTRICTION ENZYME ECOKI SPECIFICITY PROTEIN"/>
    <property type="match status" value="1"/>
</dbReference>
<evidence type="ECO:0000256" key="3">
    <source>
        <dbReference type="ARBA" id="ARBA00023125"/>
    </source>
</evidence>